<evidence type="ECO:0000313" key="2">
    <source>
        <dbReference type="Proteomes" id="UP000006798"/>
    </source>
</evidence>
<dbReference type="KEGG" id="cnc:CNE_BB1p11660"/>
<dbReference type="AlphaFoldDB" id="F8GV69"/>
<accession>F8GV69</accession>
<gene>
    <name evidence="1" type="ordered locus">CNE_BB1p11660</name>
</gene>
<dbReference type="EMBL" id="CP002879">
    <property type="protein sequence ID" value="AEI82569.1"/>
    <property type="molecule type" value="Genomic_DNA"/>
</dbReference>
<organism evidence="1 2">
    <name type="scientific">Cupriavidus necator (strain ATCC 43291 / DSM 13513 / CCUG 52238 / LMG 8453 / N-1)</name>
    <name type="common">Ralstonia eutropha</name>
    <dbReference type="NCBI Taxonomy" id="1042878"/>
    <lineage>
        <taxon>Bacteria</taxon>
        <taxon>Pseudomonadati</taxon>
        <taxon>Pseudomonadota</taxon>
        <taxon>Betaproteobacteria</taxon>
        <taxon>Burkholderiales</taxon>
        <taxon>Burkholderiaceae</taxon>
        <taxon>Cupriavidus</taxon>
    </lineage>
</organism>
<reference evidence="1 2" key="1">
    <citation type="journal article" date="2011" name="J. Bacteriol.">
        <title>Complete genome sequence of the type strain Cupriavidus necator N-1.</title>
        <authorList>
            <person name="Poehlein A."/>
            <person name="Kusian B."/>
            <person name="Friedrich B."/>
            <person name="Daniel R."/>
            <person name="Bowien B."/>
        </authorList>
    </citation>
    <scope>NUCLEOTIDE SEQUENCE [LARGE SCALE GENOMIC DNA]</scope>
    <source>
        <strain evidence="2">ATCC 43291 / DSM 13513 / CCUG 52238 / LMG 8453 / N-1</strain>
        <plasmid evidence="1 2">pBB1</plasmid>
    </source>
</reference>
<proteinExistence type="predicted"/>
<geneLocation type="plasmid" evidence="1 2">
    <name>pBB1</name>
</geneLocation>
<evidence type="ECO:0000313" key="1">
    <source>
        <dbReference type="EMBL" id="AEI82569.1"/>
    </source>
</evidence>
<evidence type="ECO:0008006" key="3">
    <source>
        <dbReference type="Google" id="ProtNLM"/>
    </source>
</evidence>
<keyword evidence="1" id="KW-0614">Plasmid</keyword>
<dbReference type="Proteomes" id="UP000006798">
    <property type="component" value="Plasmid pBB1"/>
</dbReference>
<sequence>MWHASEIGQYCSTRASLLSKKKLKRGFQLTDHQLTRLW</sequence>
<name>F8GV69_CUPNN</name>
<dbReference type="HOGENOM" id="CLU_3327037_0_0_4"/>
<protein>
    <recommendedName>
        <fullName evidence="3">Transposase</fullName>
    </recommendedName>
</protein>